<evidence type="ECO:0000256" key="1">
    <source>
        <dbReference type="SAM" id="Phobius"/>
    </source>
</evidence>
<keyword evidence="1" id="KW-0472">Membrane</keyword>
<gene>
    <name evidence="2" type="ORF">NCTC11429_02472</name>
</gene>
<feature type="transmembrane region" description="Helical" evidence="1">
    <location>
        <begin position="51"/>
        <end position="67"/>
    </location>
</feature>
<dbReference type="EMBL" id="LR590484">
    <property type="protein sequence ID" value="VTR41172.1"/>
    <property type="molecule type" value="Genomic_DNA"/>
</dbReference>
<proteinExistence type="predicted"/>
<keyword evidence="1" id="KW-0812">Transmembrane</keyword>
<organism evidence="2 3">
    <name type="scientific">Sphingobacterium thalpophilum</name>
    <dbReference type="NCBI Taxonomy" id="259"/>
    <lineage>
        <taxon>Bacteria</taxon>
        <taxon>Pseudomonadati</taxon>
        <taxon>Bacteroidota</taxon>
        <taxon>Sphingobacteriia</taxon>
        <taxon>Sphingobacteriales</taxon>
        <taxon>Sphingobacteriaceae</taxon>
        <taxon>Sphingobacterium</taxon>
    </lineage>
</organism>
<sequence length="112" mass="12714">MAVVYHMNKGVSRPIVFKGLKAQYIAYLAGGLVGLLILFAVLYIIGLPLMVILPVIGTAGASLFWAVDRLSKRFGEHGLKKYLARSRLPKAIRYRSRKQFIHLKYRKQIRAK</sequence>
<dbReference type="GeneID" id="78463185"/>
<dbReference type="KEGG" id="stha:NCTC11429_02472"/>
<feature type="transmembrane region" description="Helical" evidence="1">
    <location>
        <begin position="24"/>
        <end position="45"/>
    </location>
</feature>
<dbReference type="AlphaFoldDB" id="A0A4U9V8C4"/>
<dbReference type="STRING" id="1123265.GCA_000686625_03829"/>
<dbReference type="Pfam" id="PF13571">
    <property type="entry name" value="DUF4133"/>
    <property type="match status" value="1"/>
</dbReference>
<protein>
    <recommendedName>
        <fullName evidence="4">DUF4133 domain-containing protein</fullName>
    </recommendedName>
</protein>
<dbReference type="Proteomes" id="UP000308196">
    <property type="component" value="Chromosome"/>
</dbReference>
<accession>A0A4U9V8C4</accession>
<dbReference type="RefSeq" id="WP_028070530.1">
    <property type="nucleotide sequence ID" value="NZ_LR590484.1"/>
</dbReference>
<name>A0A4U9V8C4_9SPHI</name>
<dbReference type="InterPro" id="IPR025407">
    <property type="entry name" value="DUF4133"/>
</dbReference>
<keyword evidence="1" id="KW-1133">Transmembrane helix</keyword>
<evidence type="ECO:0000313" key="3">
    <source>
        <dbReference type="Proteomes" id="UP000308196"/>
    </source>
</evidence>
<evidence type="ECO:0000313" key="2">
    <source>
        <dbReference type="EMBL" id="VTR41172.1"/>
    </source>
</evidence>
<reference evidence="2 3" key="1">
    <citation type="submission" date="2019-05" db="EMBL/GenBank/DDBJ databases">
        <authorList>
            <consortium name="Pathogen Informatics"/>
        </authorList>
    </citation>
    <scope>NUCLEOTIDE SEQUENCE [LARGE SCALE GENOMIC DNA]</scope>
    <source>
        <strain evidence="2 3">NCTC11429</strain>
    </source>
</reference>
<evidence type="ECO:0008006" key="4">
    <source>
        <dbReference type="Google" id="ProtNLM"/>
    </source>
</evidence>